<dbReference type="PROSITE" id="PS52016">
    <property type="entry name" value="TONB_DEPENDENT_REC_3"/>
    <property type="match status" value="1"/>
</dbReference>
<dbReference type="Pfam" id="PF00593">
    <property type="entry name" value="TonB_dep_Rec_b-barrel"/>
    <property type="match status" value="1"/>
</dbReference>
<evidence type="ECO:0000256" key="1">
    <source>
        <dbReference type="ARBA" id="ARBA00004571"/>
    </source>
</evidence>
<dbReference type="PROSITE" id="PS01156">
    <property type="entry name" value="TONB_DEPENDENT_REC_2"/>
    <property type="match status" value="1"/>
</dbReference>
<evidence type="ECO:0000256" key="12">
    <source>
        <dbReference type="SAM" id="MobiDB-lite"/>
    </source>
</evidence>
<dbReference type="InterPro" id="IPR036942">
    <property type="entry name" value="Beta-barrel_TonB_sf"/>
</dbReference>
<keyword evidence="2 9" id="KW-0813">Transport</keyword>
<keyword evidence="3 9" id="KW-1134">Transmembrane beta strand</keyword>
<evidence type="ECO:0000256" key="8">
    <source>
        <dbReference type="ARBA" id="ARBA00023237"/>
    </source>
</evidence>
<evidence type="ECO:0000256" key="2">
    <source>
        <dbReference type="ARBA" id="ARBA00022448"/>
    </source>
</evidence>
<feature type="domain" description="TonB-dependent receptor plug" evidence="15">
    <location>
        <begin position="71"/>
        <end position="176"/>
    </location>
</feature>
<name>A0ABQ6P8Q0_9SPHN</name>
<evidence type="ECO:0000313" key="16">
    <source>
        <dbReference type="EMBL" id="GMM60794.1"/>
    </source>
</evidence>
<dbReference type="InterPro" id="IPR010917">
    <property type="entry name" value="TonB_rcpt_CS"/>
</dbReference>
<gene>
    <name evidence="16" type="ORF">NUTIK01_15710</name>
</gene>
<evidence type="ECO:0000256" key="5">
    <source>
        <dbReference type="ARBA" id="ARBA00022729"/>
    </source>
</evidence>
<protein>
    <submittedName>
        <fullName evidence="16">TonB-dependent receptor</fullName>
    </submittedName>
</protein>
<feature type="short sequence motif" description="TonB C-terminal box" evidence="10">
    <location>
        <begin position="974"/>
        <end position="991"/>
    </location>
</feature>
<dbReference type="InterPro" id="IPR037066">
    <property type="entry name" value="Plug_dom_sf"/>
</dbReference>
<organism evidence="16 17">
    <name type="scientific">Novosphingobium pituita</name>
    <dbReference type="NCBI Taxonomy" id="3056842"/>
    <lineage>
        <taxon>Bacteria</taxon>
        <taxon>Pseudomonadati</taxon>
        <taxon>Pseudomonadota</taxon>
        <taxon>Alphaproteobacteria</taxon>
        <taxon>Sphingomonadales</taxon>
        <taxon>Sphingomonadaceae</taxon>
        <taxon>Novosphingobium</taxon>
    </lineage>
</organism>
<evidence type="ECO:0000256" key="6">
    <source>
        <dbReference type="ARBA" id="ARBA00023077"/>
    </source>
</evidence>
<proteinExistence type="inferred from homology"/>
<reference evidence="16 17" key="1">
    <citation type="submission" date="2023-06" db="EMBL/GenBank/DDBJ databases">
        <title>Draft genome sequence of Novosphingobium sp. strain IK01.</title>
        <authorList>
            <person name="Hatamoto M."/>
            <person name="Ikarashi T."/>
            <person name="Yamaguchi T."/>
        </authorList>
    </citation>
    <scope>NUCLEOTIDE SEQUENCE [LARGE SCALE GENOMIC DNA]</scope>
    <source>
        <strain evidence="16 17">IK01</strain>
    </source>
</reference>
<dbReference type="PANTHER" id="PTHR47234:SF2">
    <property type="entry name" value="TONB-DEPENDENT RECEPTOR"/>
    <property type="match status" value="1"/>
</dbReference>
<keyword evidence="6 11" id="KW-0798">TonB box</keyword>
<dbReference type="InterPro" id="IPR000531">
    <property type="entry name" value="Beta-barrel_TonB"/>
</dbReference>
<evidence type="ECO:0000313" key="17">
    <source>
        <dbReference type="Proteomes" id="UP001187221"/>
    </source>
</evidence>
<evidence type="ECO:0000256" key="11">
    <source>
        <dbReference type="RuleBase" id="RU003357"/>
    </source>
</evidence>
<dbReference type="InterPro" id="IPR039426">
    <property type="entry name" value="TonB-dep_rcpt-like"/>
</dbReference>
<dbReference type="Pfam" id="PF07715">
    <property type="entry name" value="Plug"/>
    <property type="match status" value="1"/>
</dbReference>
<evidence type="ECO:0000256" key="9">
    <source>
        <dbReference type="PROSITE-ProRule" id="PRU01360"/>
    </source>
</evidence>
<evidence type="ECO:0000259" key="14">
    <source>
        <dbReference type="Pfam" id="PF00593"/>
    </source>
</evidence>
<dbReference type="SUPFAM" id="SSF56935">
    <property type="entry name" value="Porins"/>
    <property type="match status" value="1"/>
</dbReference>
<sequence length="991" mass="105830">MRVRHSKLFCAVAHTALITGATFFAGTAQAQSTPQSAPQSLPEQGASDGAGAPGDAIVVTGTLIKRPDLKSNSPQTVVGSDEFRYQGATTVEQVLNRLPQFTADANENVSNGSNGTSNINLRNLGSNRVLVLLDGQRMMPSQAIDLNFVPGSLIERVDVMTGGASAVYGSDAISGVVNFVLKKNLDGLRVDMQTGFAQHDNGNTAMRNLVSSSGYNTAPGSVLDGGKQDITVSAGKNFASGRGNITVYGGYRSFSPVRQSTRDVSSCAIQDRNNGSQLYCGGSSNSPYGSFVPLSDLSAYKSQTLVNSRANDGTLVPYNSSYAYNYAPNNYFQRSDERITAGAFGHFEISRAAEIYGSFMYMHDRTFSQVAPSAIWLGTAFAISCNNPYASANQLQAICGSAAGTNTTQDALAAYRTDIAPRRDDLRHNDFRYSAGVRGDIGSGFSYDVNYMYSLVRYDETYLNDVDQVKAGRALNAISVNGVPTCRSVLDGTDPSCIPANIFQPHGLTAAQGAYLFGQSNTASRNSLSVIQGTLSGDLGKLGITMPWTSKGLGMALGVDHRRETLAFTADAVAQQNGTTNSDGVISVTEVFGELEVPLVEDMPLLRSLSVNGGFRYSSYDNKQQSTGYGSGFNVWTYKAELSWQPVNDLRVRASYNHAIRAPNVAELFASQSVGNVNGIDPCAGPNPSASLATCAVTGVTAAQYGHIVECPSDTCSALSGGNRALKPETANTYTAGIVFTPKFLRRFSLSVDYYNIKVKDYISSMAPSLIMGQCAQTGDPYFCGLFKRDARSGALFGQNAGYVISTTMNTGYLKTSGLDFNADYTVGLGKAGSLNMNLVGTYLLNQIAQPVPGLGSYDCNGLFGYTCGQPSPTWRHVARFTWMTPTDTVLSLSWRHIGGTRLSSLTDNPLLSAPQTFVNSKINAYNYFDLSLTQTINKKLTLRAGVNNLFDKDPPLLAAGLLQLFGNGNTYPGVYDALGRTIFVGATINF</sequence>
<comment type="subcellular location">
    <subcellularLocation>
        <location evidence="1 9">Cell outer membrane</location>
        <topology evidence="1 9">Multi-pass membrane protein</topology>
    </subcellularLocation>
</comment>
<dbReference type="Gene3D" id="2.170.130.10">
    <property type="entry name" value="TonB-dependent receptor, plug domain"/>
    <property type="match status" value="1"/>
</dbReference>
<keyword evidence="5 13" id="KW-0732">Signal</keyword>
<keyword evidence="4 9" id="KW-0812">Transmembrane</keyword>
<keyword evidence="8 9" id="KW-0998">Cell outer membrane</keyword>
<evidence type="ECO:0000256" key="7">
    <source>
        <dbReference type="ARBA" id="ARBA00023136"/>
    </source>
</evidence>
<keyword evidence="17" id="KW-1185">Reference proteome</keyword>
<feature type="chain" id="PRO_5045520184" evidence="13">
    <location>
        <begin position="31"/>
        <end position="991"/>
    </location>
</feature>
<comment type="caution">
    <text evidence="16">The sequence shown here is derived from an EMBL/GenBank/DDBJ whole genome shotgun (WGS) entry which is preliminary data.</text>
</comment>
<comment type="similarity">
    <text evidence="9 11">Belongs to the TonB-dependent receptor family.</text>
</comment>
<dbReference type="Gene3D" id="2.40.170.20">
    <property type="entry name" value="TonB-dependent receptor, beta-barrel domain"/>
    <property type="match status" value="1"/>
</dbReference>
<dbReference type="EMBL" id="BTFW01000001">
    <property type="protein sequence ID" value="GMM60794.1"/>
    <property type="molecule type" value="Genomic_DNA"/>
</dbReference>
<dbReference type="Proteomes" id="UP001187221">
    <property type="component" value="Unassembled WGS sequence"/>
</dbReference>
<keyword evidence="16" id="KW-0675">Receptor</keyword>
<dbReference type="RefSeq" id="WP_317974559.1">
    <property type="nucleotide sequence ID" value="NZ_BTFW01000001.1"/>
</dbReference>
<keyword evidence="7 9" id="KW-0472">Membrane</keyword>
<dbReference type="InterPro" id="IPR012910">
    <property type="entry name" value="Plug_dom"/>
</dbReference>
<accession>A0ABQ6P8Q0</accession>
<feature type="signal peptide" evidence="13">
    <location>
        <begin position="1"/>
        <end position="30"/>
    </location>
</feature>
<feature type="region of interest" description="Disordered" evidence="12">
    <location>
        <begin position="33"/>
        <end position="52"/>
    </location>
</feature>
<evidence type="ECO:0000256" key="10">
    <source>
        <dbReference type="PROSITE-ProRule" id="PRU10144"/>
    </source>
</evidence>
<feature type="domain" description="TonB-dependent receptor-like beta-barrel" evidence="14">
    <location>
        <begin position="413"/>
        <end position="950"/>
    </location>
</feature>
<evidence type="ECO:0000256" key="3">
    <source>
        <dbReference type="ARBA" id="ARBA00022452"/>
    </source>
</evidence>
<evidence type="ECO:0000256" key="4">
    <source>
        <dbReference type="ARBA" id="ARBA00022692"/>
    </source>
</evidence>
<evidence type="ECO:0000259" key="15">
    <source>
        <dbReference type="Pfam" id="PF07715"/>
    </source>
</evidence>
<evidence type="ECO:0000256" key="13">
    <source>
        <dbReference type="SAM" id="SignalP"/>
    </source>
</evidence>
<dbReference type="PANTHER" id="PTHR47234">
    <property type="match status" value="1"/>
</dbReference>